<dbReference type="SUPFAM" id="SSF48452">
    <property type="entry name" value="TPR-like"/>
    <property type="match status" value="1"/>
</dbReference>
<dbReference type="Gene3D" id="1.25.40.10">
    <property type="entry name" value="Tetratricopeptide repeat domain"/>
    <property type="match status" value="1"/>
</dbReference>
<name>A0A645JCR7_9ZZZZ</name>
<dbReference type="PROSITE" id="PS50005">
    <property type="entry name" value="TPR"/>
    <property type="match status" value="1"/>
</dbReference>
<reference evidence="1" key="1">
    <citation type="submission" date="2019-08" db="EMBL/GenBank/DDBJ databases">
        <authorList>
            <person name="Kucharzyk K."/>
            <person name="Murdoch R.W."/>
            <person name="Higgins S."/>
            <person name="Loffler F."/>
        </authorList>
    </citation>
    <scope>NUCLEOTIDE SEQUENCE</scope>
</reference>
<gene>
    <name evidence="1" type="ORF">SDC9_208970</name>
</gene>
<dbReference type="EMBL" id="VSSQ01137548">
    <property type="protein sequence ID" value="MPN61236.1"/>
    <property type="molecule type" value="Genomic_DNA"/>
</dbReference>
<proteinExistence type="predicted"/>
<dbReference type="AlphaFoldDB" id="A0A645JCR7"/>
<comment type="caution">
    <text evidence="1">The sequence shown here is derived from an EMBL/GenBank/DDBJ whole genome shotgun (WGS) entry which is preliminary data.</text>
</comment>
<evidence type="ECO:0000313" key="1">
    <source>
        <dbReference type="EMBL" id="MPN61236.1"/>
    </source>
</evidence>
<dbReference type="InterPro" id="IPR019734">
    <property type="entry name" value="TPR_rpt"/>
</dbReference>
<dbReference type="InterPro" id="IPR011990">
    <property type="entry name" value="TPR-like_helical_dom_sf"/>
</dbReference>
<dbReference type="Pfam" id="PF00515">
    <property type="entry name" value="TPR_1"/>
    <property type="match status" value="1"/>
</dbReference>
<accession>A0A645JCR7</accession>
<sequence length="128" mass="15092">MIDHVGYTKEVIERTNKVYRNIKMLSDSLNFAGEDSYTYYQLGKSYYMLKDYKKAISAFENALMLDVNINLEYVEDLIETYGYAMLNTSAYKQALKLLRFKDSFNDSCDFQFLIALTYMNNGCTWIFF</sequence>
<evidence type="ECO:0008006" key="2">
    <source>
        <dbReference type="Google" id="ProtNLM"/>
    </source>
</evidence>
<protein>
    <recommendedName>
        <fullName evidence="2">Tetratricopeptide repeat protein</fullName>
    </recommendedName>
</protein>
<dbReference type="SMART" id="SM00028">
    <property type="entry name" value="TPR"/>
    <property type="match status" value="1"/>
</dbReference>
<organism evidence="1">
    <name type="scientific">bioreactor metagenome</name>
    <dbReference type="NCBI Taxonomy" id="1076179"/>
    <lineage>
        <taxon>unclassified sequences</taxon>
        <taxon>metagenomes</taxon>
        <taxon>ecological metagenomes</taxon>
    </lineage>
</organism>
<dbReference type="PROSITE" id="PS50293">
    <property type="entry name" value="TPR_REGION"/>
    <property type="match status" value="1"/>
</dbReference>